<comment type="caution">
    <text evidence="3">The sequence shown here is derived from an EMBL/GenBank/DDBJ whole genome shotgun (WGS) entry which is preliminary data.</text>
</comment>
<evidence type="ECO:0000259" key="2">
    <source>
        <dbReference type="Pfam" id="PF20149"/>
    </source>
</evidence>
<dbReference type="Pfam" id="PF20149">
    <property type="entry name" value="DUF6532"/>
    <property type="match status" value="1"/>
</dbReference>
<keyword evidence="4" id="KW-1185">Reference proteome</keyword>
<evidence type="ECO:0000313" key="3">
    <source>
        <dbReference type="EMBL" id="KAG1895805.1"/>
    </source>
</evidence>
<accession>A0AAD4DXQ0</accession>
<dbReference type="Proteomes" id="UP001195769">
    <property type="component" value="Unassembled WGS sequence"/>
</dbReference>
<dbReference type="EMBL" id="JABBWK010000062">
    <property type="protein sequence ID" value="KAG1895805.1"/>
    <property type="molecule type" value="Genomic_DNA"/>
</dbReference>
<feature type="domain" description="DUF6532" evidence="2">
    <location>
        <begin position="185"/>
        <end position="343"/>
    </location>
</feature>
<gene>
    <name evidence="3" type="ORF">F5891DRAFT_983981</name>
</gene>
<name>A0AAD4DXQ0_9AGAM</name>
<reference evidence="3" key="1">
    <citation type="journal article" date="2020" name="New Phytol.">
        <title>Comparative genomics reveals dynamic genome evolution in host specialist ectomycorrhizal fungi.</title>
        <authorList>
            <person name="Lofgren L.A."/>
            <person name="Nguyen N.H."/>
            <person name="Vilgalys R."/>
            <person name="Ruytinx J."/>
            <person name="Liao H.L."/>
            <person name="Branco S."/>
            <person name="Kuo A."/>
            <person name="LaButti K."/>
            <person name="Lipzen A."/>
            <person name="Andreopoulos W."/>
            <person name="Pangilinan J."/>
            <person name="Riley R."/>
            <person name="Hundley H."/>
            <person name="Na H."/>
            <person name="Barry K."/>
            <person name="Grigoriev I.V."/>
            <person name="Stajich J.E."/>
            <person name="Kennedy P.G."/>
        </authorList>
    </citation>
    <scope>NUCLEOTIDE SEQUENCE</scope>
    <source>
        <strain evidence="3">FC203</strain>
    </source>
</reference>
<organism evidence="3 4">
    <name type="scientific">Suillus fuscotomentosus</name>
    <dbReference type="NCBI Taxonomy" id="1912939"/>
    <lineage>
        <taxon>Eukaryota</taxon>
        <taxon>Fungi</taxon>
        <taxon>Dikarya</taxon>
        <taxon>Basidiomycota</taxon>
        <taxon>Agaricomycotina</taxon>
        <taxon>Agaricomycetes</taxon>
        <taxon>Agaricomycetidae</taxon>
        <taxon>Boletales</taxon>
        <taxon>Suillineae</taxon>
        <taxon>Suillaceae</taxon>
        <taxon>Suillus</taxon>
    </lineage>
</organism>
<dbReference type="RefSeq" id="XP_041221381.1">
    <property type="nucleotide sequence ID" value="XM_041377386.1"/>
</dbReference>
<proteinExistence type="predicted"/>
<feature type="region of interest" description="Disordered" evidence="1">
    <location>
        <begin position="1"/>
        <end position="20"/>
    </location>
</feature>
<protein>
    <recommendedName>
        <fullName evidence="2">DUF6532 domain-containing protein</fullName>
    </recommendedName>
</protein>
<evidence type="ECO:0000256" key="1">
    <source>
        <dbReference type="SAM" id="MobiDB-lite"/>
    </source>
</evidence>
<dbReference type="InterPro" id="IPR045341">
    <property type="entry name" value="DUF6532"/>
</dbReference>
<dbReference type="AlphaFoldDB" id="A0AAD4DXQ0"/>
<sequence length="384" mass="43952">MSHRQFGWGEVGGRHTEHPGFCGQELPSQPQVTHPLTPDFEFQYSRDEDDAVAQTSVSHAVNPSTLSIRWSNSSQIPPDTLHMQPQPQEVQIMMSQPNDVLRHHHKKNGRPRLPNPETLELLHQVESDKDQPTQWSKTKQLRKLDRPKPTQLAWYALVANLPSSVSEVLVSVLVTWDQDGKQFEAGIWPQQKSNMARLLYDDLATWRSNLKKSTMSLAPQSYSLIPPPSVPIQERAEWVEHAAADLLEGSLFLHFGLDEYGKTRNFAHPALHDTVIIFFYMGPYRIARRQPDIFRNQLPVSCLALYNCVLDGLTKNSHSKYYPNFTAREYGPIYSKMVQMLKAILQDLYHGPRLLAQLREWAEAGWRECCDRKFEGRQSCGGST</sequence>
<dbReference type="GeneID" id="64671684"/>
<evidence type="ECO:0000313" key="4">
    <source>
        <dbReference type="Proteomes" id="UP001195769"/>
    </source>
</evidence>